<accession>A0ABU0SAT1</accession>
<evidence type="ECO:0000313" key="2">
    <source>
        <dbReference type="Proteomes" id="UP001237780"/>
    </source>
</evidence>
<comment type="caution">
    <text evidence="1">The sequence shown here is derived from an EMBL/GenBank/DDBJ whole genome shotgun (WGS) entry which is preliminary data.</text>
</comment>
<organism evidence="1 2">
    <name type="scientific">Phyllobacterium ifriqiyense</name>
    <dbReference type="NCBI Taxonomy" id="314238"/>
    <lineage>
        <taxon>Bacteria</taxon>
        <taxon>Pseudomonadati</taxon>
        <taxon>Pseudomonadota</taxon>
        <taxon>Alphaproteobacteria</taxon>
        <taxon>Hyphomicrobiales</taxon>
        <taxon>Phyllobacteriaceae</taxon>
        <taxon>Phyllobacterium</taxon>
    </lineage>
</organism>
<proteinExistence type="predicted"/>
<gene>
    <name evidence="1" type="ORF">QFZ34_003054</name>
</gene>
<sequence length="122" mass="13399">MPDAGEYAAMTEDGKIQNTGVARLKQHADLVQQLVKQVPAALSKPSLTLEQVSRLHRVIQKGVDDFKEVQELVNKPGLDETYSRAAGSLAKIWSHLSSAAEARMQDLAKNDADKSDMQKPDE</sequence>
<keyword evidence="2" id="KW-1185">Reference proteome</keyword>
<name>A0ABU0SAT1_9HYPH</name>
<evidence type="ECO:0000313" key="1">
    <source>
        <dbReference type="EMBL" id="MDQ0997872.1"/>
    </source>
</evidence>
<dbReference type="Proteomes" id="UP001237780">
    <property type="component" value="Unassembled WGS sequence"/>
</dbReference>
<dbReference type="EMBL" id="JAUSZT010000003">
    <property type="protein sequence ID" value="MDQ0997872.1"/>
    <property type="molecule type" value="Genomic_DNA"/>
</dbReference>
<protein>
    <submittedName>
        <fullName evidence="1">Uncharacterized protein</fullName>
    </submittedName>
</protein>
<reference evidence="1 2" key="1">
    <citation type="submission" date="2023-07" db="EMBL/GenBank/DDBJ databases">
        <title>Comparative genomics of wheat-associated soil bacteria to identify genetic determinants of phenazine resistance.</title>
        <authorList>
            <person name="Mouncey N."/>
        </authorList>
    </citation>
    <scope>NUCLEOTIDE SEQUENCE [LARGE SCALE GENOMIC DNA]</scope>
    <source>
        <strain evidence="1 2">W4I11</strain>
    </source>
</reference>